<dbReference type="InterPro" id="IPR018151">
    <property type="entry name" value="TF_GreA/GreB_CS"/>
</dbReference>
<keyword evidence="5" id="KW-0804">Transcription</keyword>
<dbReference type="Gene3D" id="1.10.287.180">
    <property type="entry name" value="Transcription elongation factor, GreA/GreB, N-terminal domain"/>
    <property type="match status" value="1"/>
</dbReference>
<dbReference type="GO" id="GO:0032784">
    <property type="term" value="P:regulation of DNA-templated transcription elongation"/>
    <property type="evidence" value="ECO:0007669"/>
    <property type="project" value="InterPro"/>
</dbReference>
<feature type="compositionally biased region" description="Polar residues" evidence="7">
    <location>
        <begin position="13"/>
        <end position="22"/>
    </location>
</feature>
<comment type="similarity">
    <text evidence="1">Belongs to the GreA/GreB family.</text>
</comment>
<comment type="caution">
    <text evidence="10">The sequence shown here is derived from an EMBL/GenBank/DDBJ whole genome shotgun (WGS) entry which is preliminary data.</text>
</comment>
<dbReference type="Proteomes" id="UP000230154">
    <property type="component" value="Unassembled WGS sequence"/>
</dbReference>
<dbReference type="PANTHER" id="PTHR30437">
    <property type="entry name" value="TRANSCRIPTION ELONGATION FACTOR GREA"/>
    <property type="match status" value="1"/>
</dbReference>
<gene>
    <name evidence="10" type="ORF">COU35_04515</name>
</gene>
<dbReference type="InterPro" id="IPR023459">
    <property type="entry name" value="Tscrpt_elong_fac_GreA/B_fam"/>
</dbReference>
<protein>
    <recommendedName>
        <fullName evidence="2">Transcription elongation factor GreA</fullName>
    </recommendedName>
    <alternativeName>
        <fullName evidence="6">Transcript cleavage factor GreA</fullName>
    </alternativeName>
</protein>
<evidence type="ECO:0000256" key="2">
    <source>
        <dbReference type="ARBA" id="ARBA00013729"/>
    </source>
</evidence>
<dbReference type="InterPro" id="IPR036805">
    <property type="entry name" value="Tscrpt_elong_fac_GreA/B_N_sf"/>
</dbReference>
<dbReference type="GO" id="GO:0006354">
    <property type="term" value="P:DNA-templated transcription elongation"/>
    <property type="evidence" value="ECO:0007669"/>
    <property type="project" value="TreeGrafter"/>
</dbReference>
<reference evidence="11" key="1">
    <citation type="submission" date="2017-09" db="EMBL/GenBank/DDBJ databases">
        <title>Depth-based differentiation of microbial function through sediment-hosted aquifers and enrichment of novel symbionts in the deep terrestrial subsurface.</title>
        <authorList>
            <person name="Probst A.J."/>
            <person name="Ladd B."/>
            <person name="Jarett J.K."/>
            <person name="Geller-Mcgrath D.E."/>
            <person name="Sieber C.M.K."/>
            <person name="Emerson J.B."/>
            <person name="Anantharaman K."/>
            <person name="Thomas B.C."/>
            <person name="Malmstrom R."/>
            <person name="Stieglmeier M."/>
            <person name="Klingl A."/>
            <person name="Woyke T."/>
            <person name="Ryan C.M."/>
            <person name="Banfield J.F."/>
        </authorList>
    </citation>
    <scope>NUCLEOTIDE SEQUENCE [LARGE SCALE GENOMIC DNA]</scope>
</reference>
<dbReference type="InterPro" id="IPR001437">
    <property type="entry name" value="Tscrpt_elong_fac_GreA/B_C"/>
</dbReference>
<keyword evidence="3" id="KW-0805">Transcription regulation</keyword>
<dbReference type="GO" id="GO:0070063">
    <property type="term" value="F:RNA polymerase binding"/>
    <property type="evidence" value="ECO:0007669"/>
    <property type="project" value="InterPro"/>
</dbReference>
<dbReference type="PROSITE" id="PS00830">
    <property type="entry name" value="GREAB_2"/>
    <property type="match status" value="1"/>
</dbReference>
<evidence type="ECO:0000256" key="3">
    <source>
        <dbReference type="ARBA" id="ARBA00023015"/>
    </source>
</evidence>
<keyword evidence="10" id="KW-0648">Protein biosynthesis</keyword>
<sequence>MQLPKRKPGKYSQIPSDTTMSQHKYEELKRELQQLKAKHPHAASEVSRLAEMGDFSENVEYQLAKGRLRGINSAILKIEYQINHANVIQPCQNGIVEIGSIVTVSSSGGERTYTILGSSEVNPSHGIISYLSPLGSALLGHKQDDDVDVLGVGIFKIISIT</sequence>
<evidence type="ECO:0000256" key="7">
    <source>
        <dbReference type="SAM" id="MobiDB-lite"/>
    </source>
</evidence>
<dbReference type="GO" id="GO:0003677">
    <property type="term" value="F:DNA binding"/>
    <property type="evidence" value="ECO:0007669"/>
    <property type="project" value="UniProtKB-KW"/>
</dbReference>
<dbReference type="SUPFAM" id="SSF46557">
    <property type="entry name" value="GreA transcript cleavage protein, N-terminal domain"/>
    <property type="match status" value="1"/>
</dbReference>
<feature type="region of interest" description="Disordered" evidence="7">
    <location>
        <begin position="1"/>
        <end position="23"/>
    </location>
</feature>
<keyword evidence="4" id="KW-0238">DNA-binding</keyword>
<dbReference type="PANTHER" id="PTHR30437:SF4">
    <property type="entry name" value="TRANSCRIPTION ELONGATION FACTOR GREA"/>
    <property type="match status" value="1"/>
</dbReference>
<dbReference type="AlphaFoldDB" id="A0A2H0TRB9"/>
<evidence type="ECO:0000313" key="10">
    <source>
        <dbReference type="EMBL" id="PIR74076.1"/>
    </source>
</evidence>
<evidence type="ECO:0000256" key="5">
    <source>
        <dbReference type="ARBA" id="ARBA00023163"/>
    </source>
</evidence>
<evidence type="ECO:0000256" key="6">
    <source>
        <dbReference type="ARBA" id="ARBA00030776"/>
    </source>
</evidence>
<evidence type="ECO:0000313" key="11">
    <source>
        <dbReference type="Proteomes" id="UP000230154"/>
    </source>
</evidence>
<evidence type="ECO:0000256" key="4">
    <source>
        <dbReference type="ARBA" id="ARBA00023125"/>
    </source>
</evidence>
<dbReference type="Pfam" id="PF03449">
    <property type="entry name" value="GreA_GreB_N"/>
    <property type="match status" value="1"/>
</dbReference>
<feature type="domain" description="Transcription elongation factor GreA/GreB C-terminal" evidence="8">
    <location>
        <begin position="92"/>
        <end position="160"/>
    </location>
</feature>
<accession>A0A2H0TRB9</accession>
<proteinExistence type="inferred from homology"/>
<name>A0A2H0TRB9_9BACT</name>
<evidence type="ECO:0000259" key="9">
    <source>
        <dbReference type="Pfam" id="PF03449"/>
    </source>
</evidence>
<organism evidence="10 11">
    <name type="scientific">Candidatus Magasanikbacteria bacterium CG10_big_fil_rev_8_21_14_0_10_47_10</name>
    <dbReference type="NCBI Taxonomy" id="1974652"/>
    <lineage>
        <taxon>Bacteria</taxon>
        <taxon>Candidatus Magasanikiibacteriota</taxon>
    </lineage>
</organism>
<dbReference type="SUPFAM" id="SSF54534">
    <property type="entry name" value="FKBP-like"/>
    <property type="match status" value="1"/>
</dbReference>
<dbReference type="InterPro" id="IPR036953">
    <property type="entry name" value="GreA/GreB_C_sf"/>
</dbReference>
<dbReference type="PIRSF" id="PIRSF006092">
    <property type="entry name" value="GreA_GreB"/>
    <property type="match status" value="1"/>
</dbReference>
<dbReference type="GO" id="GO:0003746">
    <property type="term" value="F:translation elongation factor activity"/>
    <property type="evidence" value="ECO:0007669"/>
    <property type="project" value="UniProtKB-KW"/>
</dbReference>
<dbReference type="EMBL" id="PFCB01000030">
    <property type="protein sequence ID" value="PIR74076.1"/>
    <property type="molecule type" value="Genomic_DNA"/>
</dbReference>
<dbReference type="FunFam" id="1.10.287.180:FF:000001">
    <property type="entry name" value="Transcription elongation factor GreA"/>
    <property type="match status" value="1"/>
</dbReference>
<dbReference type="Pfam" id="PF01272">
    <property type="entry name" value="GreA_GreB"/>
    <property type="match status" value="1"/>
</dbReference>
<feature type="domain" description="Transcription elongation factor GreA/GreB N-terminal" evidence="9">
    <location>
        <begin position="19"/>
        <end position="87"/>
    </location>
</feature>
<dbReference type="InterPro" id="IPR022691">
    <property type="entry name" value="Tscrpt_elong_fac_GreA/B_N"/>
</dbReference>
<evidence type="ECO:0000256" key="1">
    <source>
        <dbReference type="ARBA" id="ARBA00008213"/>
    </source>
</evidence>
<dbReference type="Gene3D" id="3.10.50.30">
    <property type="entry name" value="Transcription elongation factor, GreA/GreB, C-terminal domain"/>
    <property type="match status" value="1"/>
</dbReference>
<keyword evidence="10" id="KW-0251">Elongation factor</keyword>
<evidence type="ECO:0000259" key="8">
    <source>
        <dbReference type="Pfam" id="PF01272"/>
    </source>
</evidence>